<name>A0AAE2C8S1_9LAMI</name>
<protein>
    <submittedName>
        <fullName evidence="2">Uncharacterized protein</fullName>
    </submittedName>
</protein>
<reference evidence="2" key="1">
    <citation type="submission" date="2020-06" db="EMBL/GenBank/DDBJ databases">
        <authorList>
            <person name="Li T."/>
            <person name="Hu X."/>
            <person name="Zhang T."/>
            <person name="Song X."/>
            <person name="Zhang H."/>
            <person name="Dai N."/>
            <person name="Sheng W."/>
            <person name="Hou X."/>
            <person name="Wei L."/>
        </authorList>
    </citation>
    <scope>NUCLEOTIDE SEQUENCE</scope>
    <source>
        <strain evidence="2">3651</strain>
        <tissue evidence="2">Leaf</tissue>
    </source>
</reference>
<feature type="compositionally biased region" description="Basic and acidic residues" evidence="1">
    <location>
        <begin position="43"/>
        <end position="56"/>
    </location>
</feature>
<organism evidence="2 3">
    <name type="scientific">Sesamum alatum</name>
    <dbReference type="NCBI Taxonomy" id="300844"/>
    <lineage>
        <taxon>Eukaryota</taxon>
        <taxon>Viridiplantae</taxon>
        <taxon>Streptophyta</taxon>
        <taxon>Embryophyta</taxon>
        <taxon>Tracheophyta</taxon>
        <taxon>Spermatophyta</taxon>
        <taxon>Magnoliopsida</taxon>
        <taxon>eudicotyledons</taxon>
        <taxon>Gunneridae</taxon>
        <taxon>Pentapetalae</taxon>
        <taxon>asterids</taxon>
        <taxon>lamiids</taxon>
        <taxon>Lamiales</taxon>
        <taxon>Pedaliaceae</taxon>
        <taxon>Sesamum</taxon>
    </lineage>
</organism>
<feature type="compositionally biased region" description="Basic and acidic residues" evidence="1">
    <location>
        <begin position="64"/>
        <end position="77"/>
    </location>
</feature>
<evidence type="ECO:0000313" key="2">
    <source>
        <dbReference type="EMBL" id="KAK4413181.1"/>
    </source>
</evidence>
<dbReference type="PANTHER" id="PTHR36030">
    <property type="entry name" value="CALMODULIN-BINDING DOMAIN-CONTAINING PROTEIN"/>
    <property type="match status" value="1"/>
</dbReference>
<reference evidence="2" key="2">
    <citation type="journal article" date="2024" name="Plant">
        <title>Genomic evolution and insights into agronomic trait innovations of Sesamum species.</title>
        <authorList>
            <person name="Miao H."/>
            <person name="Wang L."/>
            <person name="Qu L."/>
            <person name="Liu H."/>
            <person name="Sun Y."/>
            <person name="Le M."/>
            <person name="Wang Q."/>
            <person name="Wei S."/>
            <person name="Zheng Y."/>
            <person name="Lin W."/>
            <person name="Duan Y."/>
            <person name="Cao H."/>
            <person name="Xiong S."/>
            <person name="Wang X."/>
            <person name="Wei L."/>
            <person name="Li C."/>
            <person name="Ma Q."/>
            <person name="Ju M."/>
            <person name="Zhao R."/>
            <person name="Li G."/>
            <person name="Mu C."/>
            <person name="Tian Q."/>
            <person name="Mei H."/>
            <person name="Zhang T."/>
            <person name="Gao T."/>
            <person name="Zhang H."/>
        </authorList>
    </citation>
    <scope>NUCLEOTIDE SEQUENCE</scope>
    <source>
        <strain evidence="2">3651</strain>
    </source>
</reference>
<comment type="caution">
    <text evidence="2">The sequence shown here is derived from an EMBL/GenBank/DDBJ whole genome shotgun (WGS) entry which is preliminary data.</text>
</comment>
<dbReference type="PANTHER" id="PTHR36030:SF1">
    <property type="entry name" value="CALMODULIN-BINDING DOMAIN-CONTAINING PROTEIN"/>
    <property type="match status" value="1"/>
</dbReference>
<dbReference type="EMBL" id="JACGWO010000012">
    <property type="protein sequence ID" value="KAK4413181.1"/>
    <property type="molecule type" value="Genomic_DNA"/>
</dbReference>
<dbReference type="Proteomes" id="UP001293254">
    <property type="component" value="Unassembled WGS sequence"/>
</dbReference>
<feature type="compositionally biased region" description="Low complexity" evidence="1">
    <location>
        <begin position="30"/>
        <end position="42"/>
    </location>
</feature>
<keyword evidence="3" id="KW-1185">Reference proteome</keyword>
<proteinExistence type="predicted"/>
<gene>
    <name evidence="2" type="ORF">Salat_2730600</name>
</gene>
<evidence type="ECO:0000313" key="3">
    <source>
        <dbReference type="Proteomes" id="UP001293254"/>
    </source>
</evidence>
<sequence length="106" mass="11646">MEVGGLMKNKLIMSFYRAAKPSPVVQCTTTTTTTTTTTATTTVEKRPKPSKNKEGGFRGSDGYVHGRDGSGGDEHVDNKATNYISYVKERLRLEEANLLKENNCNT</sequence>
<feature type="region of interest" description="Disordered" evidence="1">
    <location>
        <begin position="30"/>
        <end position="77"/>
    </location>
</feature>
<evidence type="ECO:0000256" key="1">
    <source>
        <dbReference type="SAM" id="MobiDB-lite"/>
    </source>
</evidence>
<dbReference type="AlphaFoldDB" id="A0AAE2C8S1"/>
<accession>A0AAE2C8S1</accession>